<feature type="non-terminal residue" evidence="2">
    <location>
        <position position="200"/>
    </location>
</feature>
<dbReference type="EMBL" id="BARU01006814">
    <property type="protein sequence ID" value="GAH37250.1"/>
    <property type="molecule type" value="Genomic_DNA"/>
</dbReference>
<dbReference type="Pfam" id="PF13091">
    <property type="entry name" value="PLDc_2"/>
    <property type="match status" value="1"/>
</dbReference>
<dbReference type="Gene3D" id="3.30.870.10">
    <property type="entry name" value="Endonuclease Chain A"/>
    <property type="match status" value="1"/>
</dbReference>
<evidence type="ECO:0000259" key="1">
    <source>
        <dbReference type="Pfam" id="PF13091"/>
    </source>
</evidence>
<dbReference type="InterPro" id="IPR025202">
    <property type="entry name" value="PLD-like_dom"/>
</dbReference>
<protein>
    <recommendedName>
        <fullName evidence="1">Phospholipase D-like domain-containing protein</fullName>
    </recommendedName>
</protein>
<reference evidence="2" key="1">
    <citation type="journal article" date="2014" name="Front. Microbiol.">
        <title>High frequency of phylogenetically diverse reductive dehalogenase-homologous genes in deep subseafloor sedimentary metagenomes.</title>
        <authorList>
            <person name="Kawai M."/>
            <person name="Futagami T."/>
            <person name="Toyoda A."/>
            <person name="Takaki Y."/>
            <person name="Nishi S."/>
            <person name="Hori S."/>
            <person name="Arai W."/>
            <person name="Tsubouchi T."/>
            <person name="Morono Y."/>
            <person name="Uchiyama I."/>
            <person name="Ito T."/>
            <person name="Fujiyama A."/>
            <person name="Inagaki F."/>
            <person name="Takami H."/>
        </authorList>
    </citation>
    <scope>NUCLEOTIDE SEQUENCE</scope>
    <source>
        <strain evidence="2">Expedition CK06-06</strain>
    </source>
</reference>
<feature type="domain" description="Phospholipase D-like" evidence="1">
    <location>
        <begin position="41"/>
        <end position="149"/>
    </location>
</feature>
<gene>
    <name evidence="2" type="ORF">S03H2_13418</name>
</gene>
<dbReference type="AlphaFoldDB" id="X1FXG3"/>
<sequence length="200" mass="22761">MKLTKELIFACVKAFKGMVICLKVCSSTSSLTGAIEEIVLNAEKELFLVSPYIKFTKKNDKIWSTLIQGLELTKKNGINIVFITRKPKNKTEITEIKNKLKKYADKVWLVPDLHAKCYFNGNRALVSSMNLYYHSASENFEIGVDFQGESDEESLRYIQNYINLLMDMGEEILAGTKTSGSIKLKYSETNGRYTLKSENQ</sequence>
<comment type="caution">
    <text evidence="2">The sequence shown here is derived from an EMBL/GenBank/DDBJ whole genome shotgun (WGS) entry which is preliminary data.</text>
</comment>
<evidence type="ECO:0000313" key="2">
    <source>
        <dbReference type="EMBL" id="GAH37250.1"/>
    </source>
</evidence>
<accession>X1FXG3</accession>
<organism evidence="2">
    <name type="scientific">marine sediment metagenome</name>
    <dbReference type="NCBI Taxonomy" id="412755"/>
    <lineage>
        <taxon>unclassified sequences</taxon>
        <taxon>metagenomes</taxon>
        <taxon>ecological metagenomes</taxon>
    </lineage>
</organism>
<name>X1FXG3_9ZZZZ</name>
<proteinExistence type="predicted"/>
<dbReference type="SUPFAM" id="SSF56024">
    <property type="entry name" value="Phospholipase D/nuclease"/>
    <property type="match status" value="1"/>
</dbReference>